<sequence>MEVTGDAGEALYKVTVTSNMEDKGIAFGTGTYCEGATVQMVALPFEGKRFIGWYQGDEPISTDARYEFTVTKEVSITAVFE</sequence>
<name>A0A853JL24_9FIRM</name>
<organism evidence="2 5">
    <name type="scientific">Eubacterium callanderi</name>
    <dbReference type="NCBI Taxonomy" id="53442"/>
    <lineage>
        <taxon>Bacteria</taxon>
        <taxon>Bacillati</taxon>
        <taxon>Bacillota</taxon>
        <taxon>Clostridia</taxon>
        <taxon>Eubacteriales</taxon>
        <taxon>Eubacteriaceae</taxon>
        <taxon>Eubacterium</taxon>
    </lineage>
</organism>
<reference evidence="2 5" key="2">
    <citation type="submission" date="2020-07" db="EMBL/GenBank/DDBJ databases">
        <title>Organ Donor 1.</title>
        <authorList>
            <person name="Marsh A.J."/>
            <person name="Azcarate-Peril M.A."/>
        </authorList>
    </citation>
    <scope>NUCLEOTIDE SEQUENCE [LARGE SCALE GENOMIC DNA]</scope>
    <source>
        <strain evidence="2 5">AMC0717</strain>
    </source>
</reference>
<feature type="domain" description="Bacterial repeat" evidence="1">
    <location>
        <begin position="15"/>
        <end position="81"/>
    </location>
</feature>
<evidence type="ECO:0000313" key="5">
    <source>
        <dbReference type="Proteomes" id="UP000586254"/>
    </source>
</evidence>
<evidence type="ECO:0000313" key="2">
    <source>
        <dbReference type="EMBL" id="NZA37097.1"/>
    </source>
</evidence>
<comment type="caution">
    <text evidence="2">The sequence shown here is derived from an EMBL/GenBank/DDBJ whole genome shotgun (WGS) entry which is preliminary data.</text>
</comment>
<reference evidence="3 4" key="1">
    <citation type="submission" date="2016-11" db="EMBL/GenBank/DDBJ databases">
        <authorList>
            <person name="Varghese N."/>
            <person name="Submissions S."/>
        </authorList>
    </citation>
    <scope>NUCLEOTIDE SEQUENCE [LARGE SCALE GENOMIC DNA]</scope>
    <source>
        <strain evidence="3 4">FD</strain>
    </source>
</reference>
<dbReference type="Proteomes" id="UP000184012">
    <property type="component" value="Unassembled WGS sequence"/>
</dbReference>
<protein>
    <recommendedName>
        <fullName evidence="1">Bacterial repeat domain-containing protein</fullName>
    </recommendedName>
</protein>
<dbReference type="EMBL" id="JACCKS010000003">
    <property type="protein sequence ID" value="NZA37097.1"/>
    <property type="molecule type" value="Genomic_DNA"/>
</dbReference>
<dbReference type="RefSeq" id="WP_041689913.1">
    <property type="nucleotide sequence ID" value="NC_014624.2"/>
</dbReference>
<dbReference type="EMBL" id="FRBP01000002">
    <property type="protein sequence ID" value="SHL12195.1"/>
    <property type="molecule type" value="Genomic_DNA"/>
</dbReference>
<dbReference type="GeneID" id="68364366"/>
<dbReference type="Pfam" id="PF18998">
    <property type="entry name" value="Flg_new_2"/>
    <property type="match status" value="1"/>
</dbReference>
<gene>
    <name evidence="2" type="ORF">H0N91_02820</name>
    <name evidence="3" type="ORF">SAMN04515649_102345</name>
</gene>
<dbReference type="Proteomes" id="UP000586254">
    <property type="component" value="Unassembled WGS sequence"/>
</dbReference>
<accession>A0A853JL24</accession>
<dbReference type="InterPro" id="IPR044060">
    <property type="entry name" value="Bacterial_rp_domain"/>
</dbReference>
<evidence type="ECO:0000313" key="3">
    <source>
        <dbReference type="EMBL" id="SHL12195.1"/>
    </source>
</evidence>
<evidence type="ECO:0000313" key="4">
    <source>
        <dbReference type="Proteomes" id="UP000184012"/>
    </source>
</evidence>
<dbReference type="AlphaFoldDB" id="A0A853JL24"/>
<evidence type="ECO:0000259" key="1">
    <source>
        <dbReference type="Pfam" id="PF18998"/>
    </source>
</evidence>
<proteinExistence type="predicted"/>